<evidence type="ECO:0000256" key="3">
    <source>
        <dbReference type="ARBA" id="ARBA00030757"/>
    </source>
</evidence>
<dbReference type="STRING" id="1318743.PU02_0846"/>
<keyword evidence="5" id="KW-1185">Reference proteome</keyword>
<gene>
    <name evidence="4" type="ORF">PU02_0846</name>
</gene>
<name>A0A0M5KSM6_9HYPH</name>
<proteinExistence type="inferred from homology"/>
<dbReference type="InterPro" id="IPR000682">
    <property type="entry name" value="PCMT"/>
</dbReference>
<comment type="similarity">
    <text evidence="1">Belongs to the methyltransferase superfamily. L-isoaspartyl/D-aspartyl protein methyltransferase family.</text>
</comment>
<dbReference type="AlphaFoldDB" id="A0A0M5KSM6"/>
<evidence type="ECO:0000313" key="4">
    <source>
        <dbReference type="EMBL" id="ALE03660.1"/>
    </source>
</evidence>
<evidence type="ECO:0000256" key="1">
    <source>
        <dbReference type="ARBA" id="ARBA00005369"/>
    </source>
</evidence>
<reference evidence="4 5" key="1">
    <citation type="journal article" date="2015" name="Genome Announc.">
        <title>Complete Genome Sequence of Bartonella ancashensis Strain 20.00, Isolated from the Blood of a Patient with Verruga Peruana.</title>
        <authorList>
            <person name="Hang J."/>
            <person name="Mullins K.E."/>
            <person name="Clifford R.J."/>
            <person name="Onmus-Leone F."/>
            <person name="Yang Y."/>
            <person name="Jiang J."/>
            <person name="Leguia M."/>
            <person name="Kasper M.R."/>
            <person name="Maguina C."/>
            <person name="Lesho E.P."/>
            <person name="Jarman R.G."/>
            <person name="Richards A.L."/>
            <person name="Blazes D."/>
        </authorList>
    </citation>
    <scope>NUCLEOTIDE SEQUENCE [LARGE SCALE GENOMIC DNA]</scope>
    <source>
        <strain evidence="4 5">20.00</strain>
    </source>
</reference>
<dbReference type="GO" id="GO:0004719">
    <property type="term" value="F:protein-L-isoaspartate (D-aspartate) O-methyltransferase activity"/>
    <property type="evidence" value="ECO:0007669"/>
    <property type="project" value="InterPro"/>
</dbReference>
<dbReference type="PANTHER" id="PTHR11579">
    <property type="entry name" value="PROTEIN-L-ISOASPARTATE O-METHYLTRANSFERASE"/>
    <property type="match status" value="1"/>
</dbReference>
<dbReference type="InterPro" id="IPR029063">
    <property type="entry name" value="SAM-dependent_MTases_sf"/>
</dbReference>
<dbReference type="EMBL" id="CP010401">
    <property type="protein sequence ID" value="ALE03660.1"/>
    <property type="molecule type" value="Genomic_DNA"/>
</dbReference>
<keyword evidence="4" id="KW-0808">Transferase</keyword>
<dbReference type="Proteomes" id="UP000057213">
    <property type="component" value="Chromosome"/>
</dbReference>
<dbReference type="PATRIC" id="fig|1318743.3.peg.859"/>
<protein>
    <recommendedName>
        <fullName evidence="2">Protein-L-isoaspartate O-methyltransferase</fullName>
    </recommendedName>
    <alternativeName>
        <fullName evidence="3">Protein L-isoaspartyl methyltransferase</fullName>
    </alternativeName>
</protein>
<dbReference type="Gene3D" id="3.40.50.150">
    <property type="entry name" value="Vaccinia Virus protein VP39"/>
    <property type="match status" value="1"/>
</dbReference>
<evidence type="ECO:0000256" key="2">
    <source>
        <dbReference type="ARBA" id="ARBA00013346"/>
    </source>
</evidence>
<organism evidence="4 5">
    <name type="scientific">Bartonella ancashensis</name>
    <dbReference type="NCBI Taxonomy" id="1318743"/>
    <lineage>
        <taxon>Bacteria</taxon>
        <taxon>Pseudomonadati</taxon>
        <taxon>Pseudomonadota</taxon>
        <taxon>Alphaproteobacteria</taxon>
        <taxon>Hyphomicrobiales</taxon>
        <taxon>Bartonellaceae</taxon>
        <taxon>Bartonella</taxon>
    </lineage>
</organism>
<dbReference type="OrthoDB" id="9798496at2"/>
<dbReference type="GO" id="GO:0005737">
    <property type="term" value="C:cytoplasm"/>
    <property type="evidence" value="ECO:0007669"/>
    <property type="project" value="TreeGrafter"/>
</dbReference>
<sequence>MIANFTELRRKMVDNQIRTVDVTDLSVLEAFLSVPREDFVLEDSKGLSYFDLDVVVSPKQSGVSERCLMKPAALAKLLQLSAVKSSDVVLNIGANVGYCAALLSRIAKSVIALESDKSLSQRAAKILRDHQCSNVLVVCGALEKGYTVKAPYDLVFIEGAVDFIPKDIFDQMKEGGRLVVVKGHGNAGVAQIYVKEDAGISVRRDFNLSVKPVPGFLKEPCFVF</sequence>
<keyword evidence="4" id="KW-0489">Methyltransferase</keyword>
<evidence type="ECO:0000313" key="5">
    <source>
        <dbReference type="Proteomes" id="UP000057213"/>
    </source>
</evidence>
<accession>A0A0M5KSM6</accession>
<dbReference type="KEGG" id="banc:PU02_0846"/>
<dbReference type="RefSeq" id="WP_053944171.1">
    <property type="nucleotide sequence ID" value="NZ_CP010401.1"/>
</dbReference>
<dbReference type="SUPFAM" id="SSF53335">
    <property type="entry name" value="S-adenosyl-L-methionine-dependent methyltransferases"/>
    <property type="match status" value="1"/>
</dbReference>
<dbReference type="Pfam" id="PF01135">
    <property type="entry name" value="PCMT"/>
    <property type="match status" value="1"/>
</dbReference>
<dbReference type="GO" id="GO:0032259">
    <property type="term" value="P:methylation"/>
    <property type="evidence" value="ECO:0007669"/>
    <property type="project" value="UniProtKB-KW"/>
</dbReference>
<dbReference type="PANTHER" id="PTHR11579:SF18">
    <property type="entry name" value="PROTEIN-L-ISOASPARTATE O-METHYLTRANSFERASE"/>
    <property type="match status" value="1"/>
</dbReference>